<name>A0A8J6T4L3_9DELT</name>
<evidence type="ECO:0000313" key="1">
    <source>
        <dbReference type="EMBL" id="MBC8177652.1"/>
    </source>
</evidence>
<comment type="caution">
    <text evidence="1">The sequence shown here is derived from an EMBL/GenBank/DDBJ whole genome shotgun (WGS) entry which is preliminary data.</text>
</comment>
<evidence type="ECO:0000313" key="2">
    <source>
        <dbReference type="Proteomes" id="UP000650524"/>
    </source>
</evidence>
<dbReference type="AlphaFoldDB" id="A0A8J6T4L3"/>
<organism evidence="1 2">
    <name type="scientific">Candidatus Desulfacyla euxinica</name>
    <dbReference type="NCBI Taxonomy" id="2841693"/>
    <lineage>
        <taxon>Bacteria</taxon>
        <taxon>Deltaproteobacteria</taxon>
        <taxon>Candidatus Desulfacyla</taxon>
    </lineage>
</organism>
<dbReference type="EMBL" id="JACNJD010000222">
    <property type="protein sequence ID" value="MBC8177652.1"/>
    <property type="molecule type" value="Genomic_DNA"/>
</dbReference>
<dbReference type="Proteomes" id="UP000650524">
    <property type="component" value="Unassembled WGS sequence"/>
</dbReference>
<sequence length="48" mass="5850">MKVNCQEHRKSMELIGLKLRLKKSISDQEERNDIEKRIRILERDLKLD</sequence>
<accession>A0A8J6T4L3</accession>
<gene>
    <name evidence="1" type="ORF">H8E19_09635</name>
</gene>
<reference evidence="1 2" key="1">
    <citation type="submission" date="2020-08" db="EMBL/GenBank/DDBJ databases">
        <title>Bridging the membrane lipid divide: bacteria of the FCB group superphylum have the potential to synthesize archaeal ether lipids.</title>
        <authorList>
            <person name="Villanueva L."/>
            <person name="Von Meijenfeldt F.A.B."/>
            <person name="Westbye A.B."/>
            <person name="Yadav S."/>
            <person name="Hopmans E.C."/>
            <person name="Dutilh B.E."/>
            <person name="Sinninghe Damste J.S."/>
        </authorList>
    </citation>
    <scope>NUCLEOTIDE SEQUENCE [LARGE SCALE GENOMIC DNA]</scope>
    <source>
        <strain evidence="1">NIOZ-UU27</strain>
    </source>
</reference>
<protein>
    <submittedName>
        <fullName evidence="1">Uncharacterized protein</fullName>
    </submittedName>
</protein>
<proteinExistence type="predicted"/>